<sequence length="68" mass="8039">MLLFSTYNTLKCVLFIVLNIFHNSTCKQEMSIIYFEGHLKLVRIITMGTFTQKKTICYVDRFNPRLNS</sequence>
<reference evidence="1 2" key="1">
    <citation type="submission" date="2017-09" db="EMBL/GenBank/DDBJ databases">
        <title>Large-scale bioinformatics analysis of Bacillus genomes uncovers conserved roles of natural products in bacterial physiology.</title>
        <authorList>
            <consortium name="Agbiome Team Llc"/>
            <person name="Bleich R.M."/>
            <person name="Kirk G.J."/>
            <person name="Santa Maria K.C."/>
            <person name="Allen S.E."/>
            <person name="Farag S."/>
            <person name="Shank E.A."/>
            <person name="Bowers A."/>
        </authorList>
    </citation>
    <scope>NUCLEOTIDE SEQUENCE [LARGE SCALE GENOMIC DNA]</scope>
    <source>
        <strain evidence="1 2">AFS027629</strain>
    </source>
</reference>
<accession>A0AB36SVE0</accession>
<evidence type="ECO:0000313" key="2">
    <source>
        <dbReference type="Proteomes" id="UP000220078"/>
    </source>
</evidence>
<evidence type="ECO:0000313" key="1">
    <source>
        <dbReference type="EMBL" id="PEN81144.1"/>
    </source>
</evidence>
<organism evidence="1 2">
    <name type="scientific">Bacillus toyonensis</name>
    <dbReference type="NCBI Taxonomy" id="155322"/>
    <lineage>
        <taxon>Bacteria</taxon>
        <taxon>Bacillati</taxon>
        <taxon>Bacillota</taxon>
        <taxon>Bacilli</taxon>
        <taxon>Bacillales</taxon>
        <taxon>Bacillaceae</taxon>
        <taxon>Bacillus</taxon>
        <taxon>Bacillus cereus group</taxon>
    </lineage>
</organism>
<proteinExistence type="predicted"/>
<evidence type="ECO:0008006" key="3">
    <source>
        <dbReference type="Google" id="ProtNLM"/>
    </source>
</evidence>
<name>A0AB36SVE0_9BACI</name>
<dbReference type="EMBL" id="NUAP01000091">
    <property type="protein sequence ID" value="PEN81144.1"/>
    <property type="molecule type" value="Genomic_DNA"/>
</dbReference>
<dbReference type="Proteomes" id="UP000220078">
    <property type="component" value="Unassembled WGS sequence"/>
</dbReference>
<dbReference type="AlphaFoldDB" id="A0AB36SVE0"/>
<protein>
    <recommendedName>
        <fullName evidence="3">Secreted protein</fullName>
    </recommendedName>
</protein>
<gene>
    <name evidence="1" type="ORF">CN551_31265</name>
</gene>
<comment type="caution">
    <text evidence="1">The sequence shown here is derived from an EMBL/GenBank/DDBJ whole genome shotgun (WGS) entry which is preliminary data.</text>
</comment>